<sequence length="329" mass="38202">MGECIPVILCIDVEPDLRRPDPTKAEPWWGFERLYPYLRDLRLRMADASGEVARLNWFWRVDPQVEKMYGAAEWALRRYEAEVAEMVAAGDEHGVHPHAWRWDEALHRWVPDYGNPSWVEHCIVTSFTTFRSVFGKECESVRLGDRYFDDQVRATLDRLGCRFDMTIEPGEKPMRALAASEGYTGLVPDYQSVEMGPYRPRVGCFRERAADRSEGTWIIPLASGVMSEQGLRWRRYLRRRWSSMGAIPAGYGTLRLWEPPELVQPAIEETLQRLARPYLAFAIRSDVLLNPWWGANCRRNLKWLLQQARSRRLVFCTPRESLQALGLPA</sequence>
<dbReference type="RefSeq" id="WP_121988146.1">
    <property type="nucleotide sequence ID" value="NZ_OUNR01000001.1"/>
</dbReference>
<reference evidence="2" key="1">
    <citation type="submission" date="2018-04" db="EMBL/GenBank/DDBJ databases">
        <authorList>
            <person name="Lucker S."/>
            <person name="Sakoula D."/>
        </authorList>
    </citation>
    <scope>NUCLEOTIDE SEQUENCE [LARGE SCALE GENOMIC DNA]</scope>
</reference>
<dbReference type="SUPFAM" id="SSF88713">
    <property type="entry name" value="Glycoside hydrolase/deacetylase"/>
    <property type="match status" value="1"/>
</dbReference>
<evidence type="ECO:0000313" key="2">
    <source>
        <dbReference type="Proteomes" id="UP000248168"/>
    </source>
</evidence>
<gene>
    <name evidence="1" type="ORF">NITLEN_10731</name>
</gene>
<proteinExistence type="predicted"/>
<evidence type="ECO:0000313" key="1">
    <source>
        <dbReference type="EMBL" id="SPP63645.1"/>
    </source>
</evidence>
<dbReference type="OrthoDB" id="181968at2"/>
<dbReference type="InParanoid" id="A0A330L1M0"/>
<organism evidence="1 2">
    <name type="scientific">Nitrospira lenta</name>
    <dbReference type="NCBI Taxonomy" id="1436998"/>
    <lineage>
        <taxon>Bacteria</taxon>
        <taxon>Pseudomonadati</taxon>
        <taxon>Nitrospirota</taxon>
        <taxon>Nitrospiria</taxon>
        <taxon>Nitrospirales</taxon>
        <taxon>Nitrospiraceae</taxon>
        <taxon>Nitrospira</taxon>
    </lineage>
</organism>
<evidence type="ECO:0008006" key="3">
    <source>
        <dbReference type="Google" id="ProtNLM"/>
    </source>
</evidence>
<accession>A0A330L1M0</accession>
<dbReference type="EMBL" id="OUNR01000001">
    <property type="protein sequence ID" value="SPP63645.1"/>
    <property type="molecule type" value="Genomic_DNA"/>
</dbReference>
<keyword evidence="2" id="KW-1185">Reference proteome</keyword>
<protein>
    <recommendedName>
        <fullName evidence="3">NodB homology domain-containing protein</fullName>
    </recommendedName>
</protein>
<dbReference type="GO" id="GO:0005975">
    <property type="term" value="P:carbohydrate metabolic process"/>
    <property type="evidence" value="ECO:0007669"/>
    <property type="project" value="InterPro"/>
</dbReference>
<dbReference type="Proteomes" id="UP000248168">
    <property type="component" value="Unassembled WGS sequence"/>
</dbReference>
<dbReference type="AlphaFoldDB" id="A0A330L1M0"/>
<name>A0A330L1M0_9BACT</name>
<dbReference type="Gene3D" id="3.20.20.370">
    <property type="entry name" value="Glycoside hydrolase/deacetylase"/>
    <property type="match status" value="1"/>
</dbReference>
<dbReference type="InterPro" id="IPR011330">
    <property type="entry name" value="Glyco_hydro/deAcase_b/a-brl"/>
</dbReference>